<dbReference type="PANTHER" id="PTHR23113">
    <property type="entry name" value="GUANINE NUCLEOTIDE EXCHANGE FACTOR"/>
    <property type="match status" value="1"/>
</dbReference>
<dbReference type="InterPro" id="IPR008937">
    <property type="entry name" value="Ras-like_GEF"/>
</dbReference>
<dbReference type="GO" id="GO:0007265">
    <property type="term" value="P:Ras protein signal transduction"/>
    <property type="evidence" value="ECO:0007669"/>
    <property type="project" value="TreeGrafter"/>
</dbReference>
<proteinExistence type="predicted"/>
<organism evidence="7 8">
    <name type="scientific">Oryzias melastigma</name>
    <name type="common">Marine medaka</name>
    <dbReference type="NCBI Taxonomy" id="30732"/>
    <lineage>
        <taxon>Eukaryota</taxon>
        <taxon>Metazoa</taxon>
        <taxon>Chordata</taxon>
        <taxon>Craniata</taxon>
        <taxon>Vertebrata</taxon>
        <taxon>Euteleostomi</taxon>
        <taxon>Actinopterygii</taxon>
        <taxon>Neopterygii</taxon>
        <taxon>Teleostei</taxon>
        <taxon>Neoteleostei</taxon>
        <taxon>Acanthomorphata</taxon>
        <taxon>Ovalentaria</taxon>
        <taxon>Atherinomorphae</taxon>
        <taxon>Beloniformes</taxon>
        <taxon>Adrianichthyidae</taxon>
        <taxon>Oryziinae</taxon>
        <taxon>Oryzias</taxon>
    </lineage>
</organism>
<dbReference type="Gene3D" id="1.10.840.10">
    <property type="entry name" value="Ras guanine-nucleotide exchange factors catalytic domain"/>
    <property type="match status" value="1"/>
</dbReference>
<dbReference type="Gene3D" id="1.20.870.10">
    <property type="entry name" value="Son of sevenless (SoS) protein Chain: S domain 1"/>
    <property type="match status" value="1"/>
</dbReference>
<evidence type="ECO:0000313" key="8">
    <source>
        <dbReference type="Proteomes" id="UP000646548"/>
    </source>
</evidence>
<name>A0A834BQW6_ORYME</name>
<dbReference type="GO" id="GO:0005886">
    <property type="term" value="C:plasma membrane"/>
    <property type="evidence" value="ECO:0007669"/>
    <property type="project" value="TreeGrafter"/>
</dbReference>
<evidence type="ECO:0000256" key="4">
    <source>
        <dbReference type="SAM" id="MobiDB-lite"/>
    </source>
</evidence>
<evidence type="ECO:0000256" key="1">
    <source>
        <dbReference type="ARBA" id="ARBA00022658"/>
    </source>
</evidence>
<keyword evidence="3" id="KW-0175">Coiled coil</keyword>
<dbReference type="FunFam" id="1.20.870.10:FF:000007">
    <property type="entry name" value="Ras-GEF domain-containing family member 1B"/>
    <property type="match status" value="1"/>
</dbReference>
<dbReference type="EMBL" id="WKFB01001041">
    <property type="protein sequence ID" value="KAF6715624.1"/>
    <property type="molecule type" value="Genomic_DNA"/>
</dbReference>
<dbReference type="InterPro" id="IPR036964">
    <property type="entry name" value="RASGEF_cat_dom_sf"/>
</dbReference>
<feature type="region of interest" description="Disordered" evidence="4">
    <location>
        <begin position="93"/>
        <end position="132"/>
    </location>
</feature>
<evidence type="ECO:0000313" key="7">
    <source>
        <dbReference type="EMBL" id="KAF6715624.1"/>
    </source>
</evidence>
<dbReference type="GO" id="GO:0005085">
    <property type="term" value="F:guanyl-nucleotide exchange factor activity"/>
    <property type="evidence" value="ECO:0007669"/>
    <property type="project" value="UniProtKB-KW"/>
</dbReference>
<dbReference type="PROSITE" id="PS50212">
    <property type="entry name" value="RASGEF_NTER"/>
    <property type="match status" value="1"/>
</dbReference>
<feature type="coiled-coil region" evidence="3">
    <location>
        <begin position="194"/>
        <end position="229"/>
    </location>
</feature>
<dbReference type="Pfam" id="PF00617">
    <property type="entry name" value="RasGEF"/>
    <property type="match status" value="1"/>
</dbReference>
<dbReference type="InterPro" id="IPR000651">
    <property type="entry name" value="Ras-like_Gua-exchang_fac_N"/>
</dbReference>
<evidence type="ECO:0000256" key="2">
    <source>
        <dbReference type="PROSITE-ProRule" id="PRU00168"/>
    </source>
</evidence>
<gene>
    <name evidence="7" type="ORF">FQA47_023890</name>
</gene>
<feature type="compositionally biased region" description="Low complexity" evidence="4">
    <location>
        <begin position="123"/>
        <end position="132"/>
    </location>
</feature>
<comment type="caution">
    <text evidence="7">The sequence shown here is derived from an EMBL/GenBank/DDBJ whole genome shotgun (WGS) entry which is preliminary data.</text>
</comment>
<feature type="domain" description="Ras-GEF" evidence="5">
    <location>
        <begin position="577"/>
        <end position="772"/>
    </location>
</feature>
<dbReference type="CDD" id="cd06224">
    <property type="entry name" value="REM"/>
    <property type="match status" value="1"/>
</dbReference>
<feature type="compositionally biased region" description="Polar residues" evidence="4">
    <location>
        <begin position="95"/>
        <end position="114"/>
    </location>
</feature>
<dbReference type="AlphaFoldDB" id="A0A834BQW6"/>
<evidence type="ECO:0000259" key="6">
    <source>
        <dbReference type="PROSITE" id="PS50212"/>
    </source>
</evidence>
<dbReference type="InterPro" id="IPR001895">
    <property type="entry name" value="RASGEF_cat_dom"/>
</dbReference>
<accession>A0A834BQW6</accession>
<evidence type="ECO:0000256" key="3">
    <source>
        <dbReference type="SAM" id="Coils"/>
    </source>
</evidence>
<dbReference type="Proteomes" id="UP000646548">
    <property type="component" value="Unassembled WGS sequence"/>
</dbReference>
<dbReference type="SUPFAM" id="SSF48366">
    <property type="entry name" value="Ras GEF"/>
    <property type="match status" value="1"/>
</dbReference>
<protein>
    <submittedName>
        <fullName evidence="7">Ras-GEF domain-containing family member 1B-A</fullName>
    </submittedName>
</protein>
<reference evidence="7" key="1">
    <citation type="journal article" name="BMC Genomics">
        <title>Long-read sequencing and de novo genome assembly of marine medaka (Oryzias melastigma).</title>
        <authorList>
            <person name="Liang P."/>
            <person name="Saqib H.S.A."/>
            <person name="Ni X."/>
            <person name="Shen Y."/>
        </authorList>
    </citation>
    <scope>NUCLEOTIDE SEQUENCE</scope>
    <source>
        <strain evidence="7">Bigg-433</strain>
    </source>
</reference>
<dbReference type="PANTHER" id="PTHR23113:SF197">
    <property type="entry name" value="RAS-GEF DOMAIN-CONTAINING FAMILY MEMBER 1B"/>
    <property type="match status" value="1"/>
</dbReference>
<feature type="domain" description="N-terminal Ras-GEF" evidence="6">
    <location>
        <begin position="406"/>
        <end position="536"/>
    </location>
</feature>
<evidence type="ECO:0000259" key="5">
    <source>
        <dbReference type="PROSITE" id="PS50009"/>
    </source>
</evidence>
<dbReference type="SMART" id="SM00229">
    <property type="entry name" value="RasGEFN"/>
    <property type="match status" value="1"/>
</dbReference>
<dbReference type="SMART" id="SM00147">
    <property type="entry name" value="RasGEF"/>
    <property type="match status" value="1"/>
</dbReference>
<dbReference type="Pfam" id="PF00618">
    <property type="entry name" value="RasGEF_N"/>
    <property type="match status" value="1"/>
</dbReference>
<dbReference type="InterPro" id="IPR023578">
    <property type="entry name" value="Ras_GEF_dom_sf"/>
</dbReference>
<sequence length="772" mass="86498">MDAVLGRRREGEPYSVSVDDMAGHCIQRAECIPMDSNLSKDADRLHRYSSERSFGSLEESEIDPEVKVESKLGLAGCSQLQRDQQRQQVHLQAGLQPQNSSAAVENHVNPSTSHVFPPPPPAQSVAPPVSDPSGENLNAPLSFGPLRSDSSCLDPVLRHLSECFQQLVSQTRGLLVQLESQRQEHARWHQELLAQCLQREQQRQRETAEREERREKARMEHEIRVLELLSTLTRQHDCCCGRSKPDNLNGCSQACENKNKLPSDEKLKHRAPSAPCNSRGTCGDFSAQTLFDEMEDDARECRCVFAEGLIRGSQAQSAQICGGAETANLVHSSSEDHAAVSGAGGLGSFTGTAHATVEDPRLPRVLWGGPGSEDNMPQTPPFVGQLNSADYNKNLFQTSEEGLCYHDNNLMSGSLEALIHHLVPTLDHYPDRTFIFTFLLSSRLFIDPHELMSKVCHLCMEQQRLSDPQADKLRLRKITPKILQLLTEWTETFPYDFRDERMMRSLKQLLHRLASGEETFRKAVSQMSQGLIRRLTQLSQYEETLVKINATAAERLTALKAKPQAPLQRDTLSICSDPFTVAQQLTHIELERLSYIGPAELVQAFVQKDPLDNDESCFSDRKKASNLGAYVDWFNRLSYLVATEICVPAKKKQRARVMEFFIDVARECFNIGNFNSLMAIISGMNMSPVSRLKKTWSKIKTAKFDILEHQMDPSSNFYNYRTALRGAMQRSRTAHSSREKESAKLLLLSSTLCVPVVLTPAAASQEGVHNVA</sequence>
<dbReference type="PROSITE" id="PS50009">
    <property type="entry name" value="RASGEF_CAT"/>
    <property type="match status" value="1"/>
</dbReference>
<keyword evidence="1 2" id="KW-0344">Guanine-nucleotide releasing factor</keyword>